<organism evidence="3 4">
    <name type="scientific">Achromobacter arsenitoxydans SY8</name>
    <dbReference type="NCBI Taxonomy" id="477184"/>
    <lineage>
        <taxon>Bacteria</taxon>
        <taxon>Pseudomonadati</taxon>
        <taxon>Pseudomonadota</taxon>
        <taxon>Betaproteobacteria</taxon>
        <taxon>Burkholderiales</taxon>
        <taxon>Alcaligenaceae</taxon>
        <taxon>Achromobacter</taxon>
    </lineage>
</organism>
<dbReference type="InterPro" id="IPR008966">
    <property type="entry name" value="Adhesion_dom_sf"/>
</dbReference>
<dbReference type="PANTHER" id="PTHR33420">
    <property type="entry name" value="FIMBRIAL SUBUNIT ELFA-RELATED"/>
    <property type="match status" value="1"/>
</dbReference>
<dbReference type="Proteomes" id="UP000003113">
    <property type="component" value="Unassembled WGS sequence"/>
</dbReference>
<dbReference type="InterPro" id="IPR050263">
    <property type="entry name" value="Bact_Fimbrial_Adh_Pro"/>
</dbReference>
<dbReference type="EMBL" id="AGUF01000007">
    <property type="protein sequence ID" value="EHK68228.1"/>
    <property type="molecule type" value="Genomic_DNA"/>
</dbReference>
<evidence type="ECO:0000313" key="3">
    <source>
        <dbReference type="EMBL" id="EHK68228.1"/>
    </source>
</evidence>
<dbReference type="STRING" id="477184.KYC_01275"/>
<proteinExistence type="predicted"/>
<dbReference type="InterPro" id="IPR036937">
    <property type="entry name" value="Adhesion_dom_fimbrial_sf"/>
</dbReference>
<dbReference type="AlphaFoldDB" id="H0F0F2"/>
<evidence type="ECO:0000256" key="1">
    <source>
        <dbReference type="ARBA" id="ARBA00022729"/>
    </source>
</evidence>
<comment type="caution">
    <text evidence="3">The sequence shown here is derived from an EMBL/GenBank/DDBJ whole genome shotgun (WGS) entry which is preliminary data.</text>
</comment>
<dbReference type="eggNOG" id="COG3539">
    <property type="taxonomic scope" value="Bacteria"/>
</dbReference>
<reference evidence="3 4" key="1">
    <citation type="journal article" date="2012" name="J. Bacteriol.">
        <title>Genome sequence of the highly efficient arsenite-oxidizing bacterium Achromobacter arsenitoxydans SY8.</title>
        <authorList>
            <person name="Li X."/>
            <person name="Hu Y."/>
            <person name="Gong J."/>
            <person name="Lin Y."/>
            <person name="Johnstone L."/>
            <person name="Rensing C."/>
            <person name="Wang G."/>
        </authorList>
    </citation>
    <scope>NUCLEOTIDE SEQUENCE [LARGE SCALE GENOMIC DNA]</scope>
    <source>
        <strain evidence="3 4">SY8</strain>
    </source>
</reference>
<dbReference type="PANTHER" id="PTHR33420:SF3">
    <property type="entry name" value="FIMBRIAL SUBUNIT ELFA"/>
    <property type="match status" value="1"/>
</dbReference>
<dbReference type="SUPFAM" id="SSF49401">
    <property type="entry name" value="Bacterial adhesins"/>
    <property type="match status" value="1"/>
</dbReference>
<dbReference type="GO" id="GO:0009289">
    <property type="term" value="C:pilus"/>
    <property type="evidence" value="ECO:0007669"/>
    <property type="project" value="InterPro"/>
</dbReference>
<accession>H0F0F2</accession>
<keyword evidence="4" id="KW-1185">Reference proteome</keyword>
<dbReference type="Pfam" id="PF00419">
    <property type="entry name" value="Fimbrial"/>
    <property type="match status" value="1"/>
</dbReference>
<keyword evidence="1" id="KW-0732">Signal</keyword>
<dbReference type="GO" id="GO:0043709">
    <property type="term" value="P:cell adhesion involved in single-species biofilm formation"/>
    <property type="evidence" value="ECO:0007669"/>
    <property type="project" value="TreeGrafter"/>
</dbReference>
<dbReference type="Gene3D" id="2.60.40.1090">
    <property type="entry name" value="Fimbrial-type adhesion domain"/>
    <property type="match status" value="1"/>
</dbReference>
<sequence length="168" mass="17189">MLLSAACVAHGQTATLNITGRITATPCSISVNAVAMGDVPISEFTASSTPASQYWKPFTVTLNACDITTLQSANLKFNGTLAYGSNTSLALTAGAGTATGFGVQVRTNDSVHGSGITVRMDGGASYPFNVNSTQNTFTFTSLYVKPVGAPAMRSGTANATATITLTYS</sequence>
<evidence type="ECO:0000313" key="4">
    <source>
        <dbReference type="Proteomes" id="UP000003113"/>
    </source>
</evidence>
<dbReference type="InterPro" id="IPR000259">
    <property type="entry name" value="Adhesion_dom_fimbrial"/>
</dbReference>
<gene>
    <name evidence="3" type="ORF">KYC_01275</name>
</gene>
<feature type="domain" description="Fimbrial-type adhesion" evidence="2">
    <location>
        <begin position="17"/>
        <end position="167"/>
    </location>
</feature>
<evidence type="ECO:0000259" key="2">
    <source>
        <dbReference type="Pfam" id="PF00419"/>
    </source>
</evidence>
<name>H0F0F2_9BURK</name>
<protein>
    <submittedName>
        <fullName evidence="3">Fimbrial subunit</fullName>
    </submittedName>
</protein>